<evidence type="ECO:0000313" key="3">
    <source>
        <dbReference type="Proteomes" id="UP000053573"/>
    </source>
</evidence>
<protein>
    <submittedName>
        <fullName evidence="2">Uncharacterized protein</fullName>
    </submittedName>
</protein>
<reference evidence="3" key="1">
    <citation type="journal article" date="2015" name="PLoS Genet.">
        <title>The dynamic genome and transcriptome of the human fungal pathogen Blastomyces and close relative Emmonsia.</title>
        <authorList>
            <person name="Munoz J.F."/>
            <person name="Gauthier G.M."/>
            <person name="Desjardins C.A."/>
            <person name="Gallo J.E."/>
            <person name="Holder J."/>
            <person name="Sullivan T.D."/>
            <person name="Marty A.J."/>
            <person name="Carmen J.C."/>
            <person name="Chen Z."/>
            <person name="Ding L."/>
            <person name="Gujja S."/>
            <person name="Magrini V."/>
            <person name="Misas E."/>
            <person name="Mitreva M."/>
            <person name="Priest M."/>
            <person name="Saif S."/>
            <person name="Whiston E.A."/>
            <person name="Young S."/>
            <person name="Zeng Q."/>
            <person name="Goldman W.E."/>
            <person name="Mardis E.R."/>
            <person name="Taylor J.W."/>
            <person name="McEwen J.G."/>
            <person name="Clay O.K."/>
            <person name="Klein B.S."/>
            <person name="Cuomo C.A."/>
        </authorList>
    </citation>
    <scope>NUCLEOTIDE SEQUENCE [LARGE SCALE GENOMIC DNA]</scope>
    <source>
        <strain evidence="3">UAMH 139</strain>
    </source>
</reference>
<gene>
    <name evidence="2" type="ORF">EMPG_09981</name>
</gene>
<evidence type="ECO:0000313" key="2">
    <source>
        <dbReference type="EMBL" id="KLJ07984.1"/>
    </source>
</evidence>
<dbReference type="AlphaFoldDB" id="A0A0H1B964"/>
<sequence length="56" mass="6341">MPSPDKQLHPCRKRSQGARQDGNDKHGSIRLYPRLPSIYSLSFFQAIGQMGKKQKG</sequence>
<dbReference type="EMBL" id="LDEV01002702">
    <property type="protein sequence ID" value="KLJ07984.1"/>
    <property type="molecule type" value="Genomic_DNA"/>
</dbReference>
<keyword evidence="3" id="KW-1185">Reference proteome</keyword>
<dbReference type="Proteomes" id="UP000053573">
    <property type="component" value="Unassembled WGS sequence"/>
</dbReference>
<accession>A0A0H1B964</accession>
<evidence type="ECO:0000256" key="1">
    <source>
        <dbReference type="SAM" id="MobiDB-lite"/>
    </source>
</evidence>
<feature type="region of interest" description="Disordered" evidence="1">
    <location>
        <begin position="1"/>
        <end position="29"/>
    </location>
</feature>
<name>A0A0H1B964_9EURO</name>
<organism evidence="2 3">
    <name type="scientific">Blastomyces silverae</name>
    <dbReference type="NCBI Taxonomy" id="2060906"/>
    <lineage>
        <taxon>Eukaryota</taxon>
        <taxon>Fungi</taxon>
        <taxon>Dikarya</taxon>
        <taxon>Ascomycota</taxon>
        <taxon>Pezizomycotina</taxon>
        <taxon>Eurotiomycetes</taxon>
        <taxon>Eurotiomycetidae</taxon>
        <taxon>Onygenales</taxon>
        <taxon>Ajellomycetaceae</taxon>
        <taxon>Blastomyces</taxon>
    </lineage>
</organism>
<proteinExistence type="predicted"/>
<comment type="caution">
    <text evidence="2">The sequence shown here is derived from an EMBL/GenBank/DDBJ whole genome shotgun (WGS) entry which is preliminary data.</text>
</comment>